<dbReference type="InterPro" id="IPR036236">
    <property type="entry name" value="Znf_C2H2_sf"/>
</dbReference>
<evidence type="ECO:0000313" key="8">
    <source>
        <dbReference type="EMBL" id="JAC53866.1"/>
    </source>
</evidence>
<dbReference type="GO" id="GO:0008270">
    <property type="term" value="F:zinc ion binding"/>
    <property type="evidence" value="ECO:0007669"/>
    <property type="project" value="UniProtKB-KW"/>
</dbReference>
<evidence type="ECO:0000259" key="7">
    <source>
        <dbReference type="PROSITE" id="PS50808"/>
    </source>
</evidence>
<evidence type="ECO:0000256" key="3">
    <source>
        <dbReference type="ARBA" id="ARBA00022833"/>
    </source>
</evidence>
<keyword evidence="3" id="KW-0862">Zinc</keyword>
<feature type="coiled-coil region" evidence="5">
    <location>
        <begin position="188"/>
        <end position="230"/>
    </location>
</feature>
<dbReference type="InterPro" id="IPR003656">
    <property type="entry name" value="Znf_BED"/>
</dbReference>
<dbReference type="SMART" id="SM00614">
    <property type="entry name" value="ZnF_BED"/>
    <property type="match status" value="1"/>
</dbReference>
<organism evidence="8">
    <name type="scientific">Bactrocera dorsalis</name>
    <name type="common">Oriental fruit fly</name>
    <name type="synonym">Dacus dorsalis</name>
    <dbReference type="NCBI Taxonomy" id="27457"/>
    <lineage>
        <taxon>Eukaryota</taxon>
        <taxon>Metazoa</taxon>
        <taxon>Ecdysozoa</taxon>
        <taxon>Arthropoda</taxon>
        <taxon>Hexapoda</taxon>
        <taxon>Insecta</taxon>
        <taxon>Pterygota</taxon>
        <taxon>Neoptera</taxon>
        <taxon>Endopterygota</taxon>
        <taxon>Diptera</taxon>
        <taxon>Brachycera</taxon>
        <taxon>Muscomorpha</taxon>
        <taxon>Tephritoidea</taxon>
        <taxon>Tephritidae</taxon>
        <taxon>Bactrocera</taxon>
        <taxon>Bactrocera</taxon>
    </lineage>
</organism>
<feature type="region of interest" description="Disordered" evidence="6">
    <location>
        <begin position="77"/>
        <end position="126"/>
    </location>
</feature>
<keyword evidence="2 4" id="KW-0863">Zinc-finger</keyword>
<name>A0A034WE77_BACDO</name>
<evidence type="ECO:0000256" key="6">
    <source>
        <dbReference type="SAM" id="MobiDB-lite"/>
    </source>
</evidence>
<reference evidence="8" key="1">
    <citation type="journal article" date="2014" name="BMC Genomics">
        <title>Characterizing the developmental transcriptome of the oriental fruit fly, Bactrocera dorsalis (Diptera: Tephritidae) through comparative genomic analysis with Drosophila melanogaster utilizing modENCODE datasets.</title>
        <authorList>
            <person name="Geib S.M."/>
            <person name="Calla B."/>
            <person name="Hall B."/>
            <person name="Hou S."/>
            <person name="Manoukis N.C."/>
        </authorList>
    </citation>
    <scope>NUCLEOTIDE SEQUENCE</scope>
    <source>
        <strain evidence="8">Punador</strain>
    </source>
</reference>
<keyword evidence="1" id="KW-0479">Metal-binding</keyword>
<dbReference type="EMBL" id="GAKP01005086">
    <property type="protein sequence ID" value="JAC53866.1"/>
    <property type="molecule type" value="Transcribed_RNA"/>
</dbReference>
<accession>A0A034WE77</accession>
<feature type="domain" description="BED-type" evidence="7">
    <location>
        <begin position="8"/>
        <end position="52"/>
    </location>
</feature>
<evidence type="ECO:0000256" key="1">
    <source>
        <dbReference type="ARBA" id="ARBA00022723"/>
    </source>
</evidence>
<evidence type="ECO:0000256" key="4">
    <source>
        <dbReference type="PROSITE-ProRule" id="PRU00027"/>
    </source>
</evidence>
<proteinExistence type="predicted"/>
<dbReference type="PROSITE" id="PS50808">
    <property type="entry name" value="ZF_BED"/>
    <property type="match status" value="1"/>
</dbReference>
<dbReference type="AlphaFoldDB" id="A0A034WE77"/>
<sequence length="262" mass="31199">MSQSRSGRKSSFVWNFFDADSNEKARCRICKRIFSRKGCCTSGLITHLKKRHTEVFLLHLNKGLVCLEDDENDDIKKEHDQNHHATKDNLKKKKHDRENVEKEESSIDLQSVTSEHSSDSTLVFPEDDEPIKRPIEQLCLEEDEYPIVNIERKQGRDNPFQSASTNQHATTQMETLLTKQLQIQAKLYKEIKEKLEQINTHIKESERINRKKFRLKVEKLRLKKEEFKKKELHRKEMQRLRLLELEILNKKNVQDQLHFNRL</sequence>
<evidence type="ECO:0000256" key="2">
    <source>
        <dbReference type="ARBA" id="ARBA00022771"/>
    </source>
</evidence>
<feature type="compositionally biased region" description="Polar residues" evidence="6">
    <location>
        <begin position="107"/>
        <end position="121"/>
    </location>
</feature>
<keyword evidence="5" id="KW-0175">Coiled coil</keyword>
<protein>
    <recommendedName>
        <fullName evidence="7">BED-type domain-containing protein</fullName>
    </recommendedName>
</protein>
<dbReference type="SUPFAM" id="SSF57667">
    <property type="entry name" value="beta-beta-alpha zinc fingers"/>
    <property type="match status" value="1"/>
</dbReference>
<feature type="compositionally biased region" description="Basic and acidic residues" evidence="6">
    <location>
        <begin position="77"/>
        <end position="89"/>
    </location>
</feature>
<dbReference type="GO" id="GO:0003677">
    <property type="term" value="F:DNA binding"/>
    <property type="evidence" value="ECO:0007669"/>
    <property type="project" value="InterPro"/>
</dbReference>
<dbReference type="Pfam" id="PF02892">
    <property type="entry name" value="zf-BED"/>
    <property type="match status" value="1"/>
</dbReference>
<evidence type="ECO:0000256" key="5">
    <source>
        <dbReference type="SAM" id="Coils"/>
    </source>
</evidence>
<feature type="compositionally biased region" description="Basic and acidic residues" evidence="6">
    <location>
        <begin position="96"/>
        <end position="105"/>
    </location>
</feature>